<evidence type="ECO:0000313" key="3">
    <source>
        <dbReference type="EMBL" id="VGO16629.1"/>
    </source>
</evidence>
<feature type="domain" description="ParB-like N-terminal" evidence="2">
    <location>
        <begin position="15"/>
        <end position="105"/>
    </location>
</feature>
<dbReference type="SUPFAM" id="SSF109709">
    <property type="entry name" value="KorB DNA-binding domain-like"/>
    <property type="match status" value="1"/>
</dbReference>
<protein>
    <submittedName>
        <fullName evidence="3">Chromosome-partitioning protein Spo0J</fullName>
    </submittedName>
</protein>
<dbReference type="Gene3D" id="3.90.1530.30">
    <property type="match status" value="1"/>
</dbReference>
<dbReference type="PANTHER" id="PTHR33375">
    <property type="entry name" value="CHROMOSOME-PARTITIONING PROTEIN PARB-RELATED"/>
    <property type="match status" value="1"/>
</dbReference>
<reference evidence="3 4" key="1">
    <citation type="submission" date="2019-04" db="EMBL/GenBank/DDBJ databases">
        <authorList>
            <person name="Van Vliet M D."/>
        </authorList>
    </citation>
    <scope>NUCLEOTIDE SEQUENCE [LARGE SCALE GENOMIC DNA]</scope>
    <source>
        <strain evidence="3 4">F1</strain>
    </source>
</reference>
<dbReference type="EMBL" id="CAAHFG010000003">
    <property type="protein sequence ID" value="VGO16629.1"/>
    <property type="molecule type" value="Genomic_DNA"/>
</dbReference>
<dbReference type="InterPro" id="IPR050336">
    <property type="entry name" value="Chromosome_partition/occlusion"/>
</dbReference>
<dbReference type="SMART" id="SM00470">
    <property type="entry name" value="ParB"/>
    <property type="match status" value="1"/>
</dbReference>
<dbReference type="GO" id="GO:0007059">
    <property type="term" value="P:chromosome segregation"/>
    <property type="evidence" value="ECO:0007669"/>
    <property type="project" value="TreeGrafter"/>
</dbReference>
<accession>A0A6C2U9R7</accession>
<sequence length="309" mass="34819">MKKKKLALMSDRKYQMVPLDSIVVLNSRNRNKDKFAENVRSIDEVGLRKPIVVNGRSFKRTGKYELVCGEGRYLAHIKLEKTEIPAEVIDCDRKTALLYSLVENIARVPPGTMWFAREMERMHQAGLNYSEIARYVGKSSSYVGDYIRLVVQGENRLIEGVEQGLFPISFAVQVAQSDDATIQGVLMDAFDEGVVNSTSVARVRRLLQLRMQRGKGIRDRGERSEKSKGYTLKDLTREINQSTKEKEDYVRQARHTQNRLLQLLFGMSAVLGDPEALRLLDAHGLAAPPSLQGEYGVDLPPVPVTEPTP</sequence>
<dbReference type="GO" id="GO:0005694">
    <property type="term" value="C:chromosome"/>
    <property type="evidence" value="ECO:0007669"/>
    <property type="project" value="TreeGrafter"/>
</dbReference>
<dbReference type="Pfam" id="PF02195">
    <property type="entry name" value="ParB_N"/>
    <property type="match status" value="1"/>
</dbReference>
<dbReference type="RefSeq" id="WP_136082118.1">
    <property type="nucleotide sequence ID" value="NZ_CAAHFG010000003.1"/>
</dbReference>
<dbReference type="Proteomes" id="UP000366872">
    <property type="component" value="Unassembled WGS sequence"/>
</dbReference>
<evidence type="ECO:0000256" key="1">
    <source>
        <dbReference type="SAM" id="Coils"/>
    </source>
</evidence>
<dbReference type="PANTHER" id="PTHR33375:SF1">
    <property type="entry name" value="CHROMOSOME-PARTITIONING PROTEIN PARB-RELATED"/>
    <property type="match status" value="1"/>
</dbReference>
<gene>
    <name evidence="3" type="primary">spo0C_2</name>
    <name evidence="3" type="ORF">PDESU_05220</name>
</gene>
<name>A0A6C2U9R7_PONDE</name>
<evidence type="ECO:0000313" key="4">
    <source>
        <dbReference type="Proteomes" id="UP000366872"/>
    </source>
</evidence>
<dbReference type="InterPro" id="IPR003115">
    <property type="entry name" value="ParB_N"/>
</dbReference>
<keyword evidence="4" id="KW-1185">Reference proteome</keyword>
<proteinExistence type="predicted"/>
<dbReference type="AlphaFoldDB" id="A0A6C2U9R7"/>
<dbReference type="Gene3D" id="1.10.10.2830">
    <property type="match status" value="1"/>
</dbReference>
<keyword evidence="1" id="KW-0175">Coiled coil</keyword>
<dbReference type="SUPFAM" id="SSF110849">
    <property type="entry name" value="ParB/Sulfiredoxin"/>
    <property type="match status" value="1"/>
</dbReference>
<feature type="coiled-coil region" evidence="1">
    <location>
        <begin position="232"/>
        <end position="259"/>
    </location>
</feature>
<organism evidence="3 4">
    <name type="scientific">Pontiella desulfatans</name>
    <dbReference type="NCBI Taxonomy" id="2750659"/>
    <lineage>
        <taxon>Bacteria</taxon>
        <taxon>Pseudomonadati</taxon>
        <taxon>Kiritimatiellota</taxon>
        <taxon>Kiritimatiellia</taxon>
        <taxon>Kiritimatiellales</taxon>
        <taxon>Pontiellaceae</taxon>
        <taxon>Pontiella</taxon>
    </lineage>
</organism>
<evidence type="ECO:0000259" key="2">
    <source>
        <dbReference type="SMART" id="SM00470"/>
    </source>
</evidence>
<dbReference type="InterPro" id="IPR036086">
    <property type="entry name" value="ParB/Sulfiredoxin_sf"/>
</dbReference>